<evidence type="ECO:0000259" key="4">
    <source>
        <dbReference type="PROSITE" id="PS50110"/>
    </source>
</evidence>
<accession>A0A2W7SCM5</accession>
<dbReference type="Pfam" id="PF00072">
    <property type="entry name" value="Response_reg"/>
    <property type="match status" value="1"/>
</dbReference>
<evidence type="ECO:0000256" key="1">
    <source>
        <dbReference type="ARBA" id="ARBA00022553"/>
    </source>
</evidence>
<feature type="modified residue" description="4-aspartylphosphate" evidence="3">
    <location>
        <position position="67"/>
    </location>
</feature>
<keyword evidence="2" id="KW-0902">Two-component regulatory system</keyword>
<dbReference type="EMBL" id="QKZV01000002">
    <property type="protein sequence ID" value="PZX64799.1"/>
    <property type="molecule type" value="Genomic_DNA"/>
</dbReference>
<dbReference type="InterPro" id="IPR001789">
    <property type="entry name" value="Sig_transdc_resp-reg_receiver"/>
</dbReference>
<evidence type="ECO:0000313" key="6">
    <source>
        <dbReference type="Proteomes" id="UP000249720"/>
    </source>
</evidence>
<protein>
    <submittedName>
        <fullName evidence="5">Response regulator receiver domain-containing protein</fullName>
    </submittedName>
</protein>
<dbReference type="SUPFAM" id="SSF52172">
    <property type="entry name" value="CheY-like"/>
    <property type="match status" value="1"/>
</dbReference>
<reference evidence="5 6" key="1">
    <citation type="submission" date="2018-06" db="EMBL/GenBank/DDBJ databases">
        <title>Genomic Encyclopedia of Archaeal and Bacterial Type Strains, Phase II (KMG-II): from individual species to whole genera.</title>
        <authorList>
            <person name="Goeker M."/>
        </authorList>
    </citation>
    <scope>NUCLEOTIDE SEQUENCE [LARGE SCALE GENOMIC DNA]</scope>
    <source>
        <strain evidence="5 6">DSM 23241</strain>
    </source>
</reference>
<dbReference type="OrthoDB" id="9789181at2"/>
<evidence type="ECO:0000256" key="2">
    <source>
        <dbReference type="ARBA" id="ARBA00023012"/>
    </source>
</evidence>
<evidence type="ECO:0000313" key="5">
    <source>
        <dbReference type="EMBL" id="PZX64799.1"/>
    </source>
</evidence>
<dbReference type="PROSITE" id="PS50110">
    <property type="entry name" value="RESPONSE_REGULATORY"/>
    <property type="match status" value="1"/>
</dbReference>
<dbReference type="PANTHER" id="PTHR44591:SF14">
    <property type="entry name" value="PROTEIN PILG"/>
    <property type="match status" value="1"/>
</dbReference>
<name>A0A2W7SCM5_9BACT</name>
<keyword evidence="6" id="KW-1185">Reference proteome</keyword>
<evidence type="ECO:0000256" key="3">
    <source>
        <dbReference type="PROSITE-ProRule" id="PRU00169"/>
    </source>
</evidence>
<dbReference type="PANTHER" id="PTHR44591">
    <property type="entry name" value="STRESS RESPONSE REGULATOR PROTEIN 1"/>
    <property type="match status" value="1"/>
</dbReference>
<sequence length="142" mass="16005">MIITKSERKYMAKNLKVLLIDDSTIILTVMSEVLSTVPCVSSIKTSSAPVQALQTIEEFKPDVLLLDINMPEKNGIEVLKEVKENYPEVKVIMLTNHSTEYYRNTCFNIGAYQFIDKANEFDKIAPIMEKISTEADGILNAN</sequence>
<organism evidence="5 6">
    <name type="scientific">Hydrotalea sandarakina</name>
    <dbReference type="NCBI Taxonomy" id="1004304"/>
    <lineage>
        <taxon>Bacteria</taxon>
        <taxon>Pseudomonadati</taxon>
        <taxon>Bacteroidota</taxon>
        <taxon>Chitinophagia</taxon>
        <taxon>Chitinophagales</taxon>
        <taxon>Chitinophagaceae</taxon>
        <taxon>Hydrotalea</taxon>
    </lineage>
</organism>
<feature type="domain" description="Response regulatory" evidence="4">
    <location>
        <begin position="16"/>
        <end position="132"/>
    </location>
</feature>
<dbReference type="Gene3D" id="3.40.50.2300">
    <property type="match status" value="1"/>
</dbReference>
<keyword evidence="1 3" id="KW-0597">Phosphoprotein</keyword>
<dbReference type="GO" id="GO:0000160">
    <property type="term" value="P:phosphorelay signal transduction system"/>
    <property type="evidence" value="ECO:0007669"/>
    <property type="project" value="UniProtKB-KW"/>
</dbReference>
<dbReference type="InterPro" id="IPR011006">
    <property type="entry name" value="CheY-like_superfamily"/>
</dbReference>
<dbReference type="CDD" id="cd00156">
    <property type="entry name" value="REC"/>
    <property type="match status" value="1"/>
</dbReference>
<dbReference type="SMART" id="SM00448">
    <property type="entry name" value="REC"/>
    <property type="match status" value="1"/>
</dbReference>
<dbReference type="InterPro" id="IPR050595">
    <property type="entry name" value="Bact_response_regulator"/>
</dbReference>
<dbReference type="RefSeq" id="WP_111293938.1">
    <property type="nucleotide sequence ID" value="NZ_QKZV01000002.1"/>
</dbReference>
<proteinExistence type="predicted"/>
<comment type="caution">
    <text evidence="5">The sequence shown here is derived from an EMBL/GenBank/DDBJ whole genome shotgun (WGS) entry which is preliminary data.</text>
</comment>
<gene>
    <name evidence="5" type="ORF">LX80_01000</name>
</gene>
<dbReference type="AlphaFoldDB" id="A0A2W7SCM5"/>
<dbReference type="Proteomes" id="UP000249720">
    <property type="component" value="Unassembled WGS sequence"/>
</dbReference>